<dbReference type="SUPFAM" id="SSF52518">
    <property type="entry name" value="Thiamin diphosphate-binding fold (THDP-binding)"/>
    <property type="match status" value="1"/>
</dbReference>
<dbReference type="FunFam" id="3.40.50.970:FF:000129">
    <property type="entry name" value="Transketolase"/>
    <property type="match status" value="1"/>
</dbReference>
<dbReference type="InterPro" id="IPR051157">
    <property type="entry name" value="PDH/Transketolase"/>
</dbReference>
<comment type="caution">
    <text evidence="5">The sequence shown here is derived from an EMBL/GenBank/DDBJ whole genome shotgun (WGS) entry which is preliminary data.</text>
</comment>
<dbReference type="Pfam" id="PF02779">
    <property type="entry name" value="Transket_pyr"/>
    <property type="match status" value="1"/>
</dbReference>
<organism evidence="5 6">
    <name type="scientific">Achromobacter pulmonis</name>
    <dbReference type="NCBI Taxonomy" id="1389932"/>
    <lineage>
        <taxon>Bacteria</taxon>
        <taxon>Pseudomonadati</taxon>
        <taxon>Pseudomonadota</taxon>
        <taxon>Betaproteobacteria</taxon>
        <taxon>Burkholderiales</taxon>
        <taxon>Alcaligenaceae</taxon>
        <taxon>Achromobacter</taxon>
    </lineage>
</organism>
<feature type="domain" description="Transketolase-like pyrimidine-binding" evidence="4">
    <location>
        <begin position="20"/>
        <end position="184"/>
    </location>
</feature>
<dbReference type="Gene3D" id="3.40.50.920">
    <property type="match status" value="1"/>
</dbReference>
<evidence type="ECO:0000256" key="2">
    <source>
        <dbReference type="ARBA" id="ARBA00007131"/>
    </source>
</evidence>
<dbReference type="EMBL" id="POQS01000001">
    <property type="protein sequence ID" value="PND35502.1"/>
    <property type="molecule type" value="Genomic_DNA"/>
</dbReference>
<evidence type="ECO:0000256" key="3">
    <source>
        <dbReference type="ARBA" id="ARBA00023052"/>
    </source>
</evidence>
<comment type="similarity">
    <text evidence="2">Belongs to the transketolase family.</text>
</comment>
<dbReference type="PANTHER" id="PTHR43825:SF1">
    <property type="entry name" value="TRANSKETOLASE-LIKE PYRIMIDINE-BINDING DOMAIN-CONTAINING PROTEIN"/>
    <property type="match status" value="1"/>
</dbReference>
<dbReference type="Gene3D" id="3.40.50.970">
    <property type="match status" value="1"/>
</dbReference>
<evidence type="ECO:0000313" key="5">
    <source>
        <dbReference type="EMBL" id="PND35502.1"/>
    </source>
</evidence>
<dbReference type="RefSeq" id="WP_102771432.1">
    <property type="nucleotide sequence ID" value="NZ_POQS01000001.1"/>
</dbReference>
<dbReference type="SUPFAM" id="SSF52922">
    <property type="entry name" value="TK C-terminal domain-like"/>
    <property type="match status" value="1"/>
</dbReference>
<dbReference type="InterPro" id="IPR033248">
    <property type="entry name" value="Transketolase_C"/>
</dbReference>
<dbReference type="InterPro" id="IPR029061">
    <property type="entry name" value="THDP-binding"/>
</dbReference>
<evidence type="ECO:0000259" key="4">
    <source>
        <dbReference type="SMART" id="SM00861"/>
    </source>
</evidence>
<dbReference type="CDD" id="cd07033">
    <property type="entry name" value="TPP_PYR_DXS_TK_like"/>
    <property type="match status" value="1"/>
</dbReference>
<dbReference type="AlphaFoldDB" id="A0A2N8KPW4"/>
<keyword evidence="3" id="KW-0786">Thiamine pyrophosphate</keyword>
<evidence type="ECO:0000313" key="6">
    <source>
        <dbReference type="Proteomes" id="UP000235994"/>
    </source>
</evidence>
<proteinExistence type="inferred from homology"/>
<dbReference type="InterPro" id="IPR005475">
    <property type="entry name" value="Transketolase-like_Pyr-bd"/>
</dbReference>
<reference evidence="5 6" key="1">
    <citation type="submission" date="2018-01" db="EMBL/GenBank/DDBJ databases">
        <title>The draft genome of an aniline degradation strain ANB-1.</title>
        <authorList>
            <person name="Zhang L."/>
            <person name="Jiang J."/>
        </authorList>
    </citation>
    <scope>NUCLEOTIDE SEQUENCE [LARGE SCALE GENOMIC DNA]</scope>
    <source>
        <strain evidence="5 6">ANB-1</strain>
    </source>
</reference>
<dbReference type="Proteomes" id="UP000235994">
    <property type="component" value="Unassembled WGS sequence"/>
</dbReference>
<dbReference type="Pfam" id="PF02780">
    <property type="entry name" value="Transketolase_C"/>
    <property type="match status" value="1"/>
</dbReference>
<sequence>MSRSQDNLAVNDFTDRSGAPAARRIYGEALLAAARRDPRIVALTADLSGPTETDIFRDALPNRFYQAGIAEANMVGMAGGMARCGCIPFVHTFSVFATRRTYDQVAMQVAYPGLNVKLVGFIPGVDTLLGVSHQAIDDVALMRALPRMRVLEPAAGQAAAAVDEALAYDGPVYLRLARANGATPAASRPSSEQGLARLRAGRDGLLLASGLSIPIAEAAAAELARQGNDVSVVAVTSLKPLNPAIAAMAREVPTVITVENHSIIGGLGSAVAELLMENKVAVNFARVGVRDTFTHGGTTPYLMAEFGMDAPAVVREFLRVAGTA</sequence>
<name>A0A2N8KPW4_9BURK</name>
<dbReference type="SMART" id="SM00861">
    <property type="entry name" value="Transket_pyr"/>
    <property type="match status" value="1"/>
</dbReference>
<gene>
    <name evidence="5" type="ORF">C1I89_03815</name>
</gene>
<evidence type="ECO:0000256" key="1">
    <source>
        <dbReference type="ARBA" id="ARBA00001964"/>
    </source>
</evidence>
<dbReference type="PANTHER" id="PTHR43825">
    <property type="entry name" value="PYRUVATE DEHYDROGENASE E1 COMPONENT"/>
    <property type="match status" value="1"/>
</dbReference>
<accession>A0A2N8KPW4</accession>
<dbReference type="InterPro" id="IPR009014">
    <property type="entry name" value="Transketo_C/PFOR_II"/>
</dbReference>
<comment type="cofactor">
    <cofactor evidence="1">
        <name>thiamine diphosphate</name>
        <dbReference type="ChEBI" id="CHEBI:58937"/>
    </cofactor>
</comment>
<protein>
    <submittedName>
        <fullName evidence="5">Transketolase</fullName>
    </submittedName>
</protein>
<keyword evidence="6" id="KW-1185">Reference proteome</keyword>